<dbReference type="VEuPathDB" id="FungiDB:MELLADRAFT_91786"/>
<reference evidence="3" key="1">
    <citation type="journal article" date="2011" name="Proc. Natl. Acad. Sci. U.S.A.">
        <title>Obligate biotrophy features unraveled by the genomic analysis of rust fungi.</title>
        <authorList>
            <person name="Duplessis S."/>
            <person name="Cuomo C.A."/>
            <person name="Lin Y.-C."/>
            <person name="Aerts A."/>
            <person name="Tisserant E."/>
            <person name="Veneault-Fourrey C."/>
            <person name="Joly D.L."/>
            <person name="Hacquard S."/>
            <person name="Amselem J."/>
            <person name="Cantarel B.L."/>
            <person name="Chiu R."/>
            <person name="Coutinho P.M."/>
            <person name="Feau N."/>
            <person name="Field M."/>
            <person name="Frey P."/>
            <person name="Gelhaye E."/>
            <person name="Goldberg J."/>
            <person name="Grabherr M.G."/>
            <person name="Kodira C.D."/>
            <person name="Kohler A."/>
            <person name="Kuees U."/>
            <person name="Lindquist E.A."/>
            <person name="Lucas S.M."/>
            <person name="Mago R."/>
            <person name="Mauceli E."/>
            <person name="Morin E."/>
            <person name="Murat C."/>
            <person name="Pangilinan J.L."/>
            <person name="Park R."/>
            <person name="Pearson M."/>
            <person name="Quesneville H."/>
            <person name="Rouhier N."/>
            <person name="Sakthikumar S."/>
            <person name="Salamov A.A."/>
            <person name="Schmutz J."/>
            <person name="Selles B."/>
            <person name="Shapiro H."/>
            <person name="Tanguay P."/>
            <person name="Tuskan G.A."/>
            <person name="Henrissat B."/>
            <person name="Van de Peer Y."/>
            <person name="Rouze P."/>
            <person name="Ellis J.G."/>
            <person name="Dodds P.N."/>
            <person name="Schein J.E."/>
            <person name="Zhong S."/>
            <person name="Hamelin R.C."/>
            <person name="Grigoriev I.V."/>
            <person name="Szabo L.J."/>
            <person name="Martin F."/>
        </authorList>
    </citation>
    <scope>NUCLEOTIDE SEQUENCE [LARGE SCALE GENOMIC DNA]</scope>
    <source>
        <strain evidence="3">98AG31 / pathotype 3-4-7</strain>
    </source>
</reference>
<protein>
    <submittedName>
        <fullName evidence="2">Uncharacterized protein</fullName>
    </submittedName>
</protein>
<evidence type="ECO:0000256" key="1">
    <source>
        <dbReference type="SAM" id="MobiDB-lite"/>
    </source>
</evidence>
<accession>F4S0A7</accession>
<dbReference type="InParanoid" id="F4S0A7"/>
<dbReference type="AlphaFoldDB" id="F4S0A7"/>
<evidence type="ECO:0000313" key="3">
    <source>
        <dbReference type="Proteomes" id="UP000001072"/>
    </source>
</evidence>
<feature type="region of interest" description="Disordered" evidence="1">
    <location>
        <begin position="30"/>
        <end position="49"/>
    </location>
</feature>
<organism evidence="3">
    <name type="scientific">Melampsora larici-populina (strain 98AG31 / pathotype 3-4-7)</name>
    <name type="common">Poplar leaf rust fungus</name>
    <dbReference type="NCBI Taxonomy" id="747676"/>
    <lineage>
        <taxon>Eukaryota</taxon>
        <taxon>Fungi</taxon>
        <taxon>Dikarya</taxon>
        <taxon>Basidiomycota</taxon>
        <taxon>Pucciniomycotina</taxon>
        <taxon>Pucciniomycetes</taxon>
        <taxon>Pucciniales</taxon>
        <taxon>Melampsoraceae</taxon>
        <taxon>Melampsora</taxon>
    </lineage>
</organism>
<name>F4S0A7_MELLP</name>
<gene>
    <name evidence="2" type="ORF">MELLADRAFT_91786</name>
</gene>
<evidence type="ECO:0000313" key="2">
    <source>
        <dbReference type="EMBL" id="EGG01971.1"/>
    </source>
</evidence>
<dbReference type="EMBL" id="GL883134">
    <property type="protein sequence ID" value="EGG01971.1"/>
    <property type="molecule type" value="Genomic_DNA"/>
</dbReference>
<dbReference type="GeneID" id="18936018"/>
<dbReference type="RefSeq" id="XP_007414805.1">
    <property type="nucleotide sequence ID" value="XM_007414743.1"/>
</dbReference>
<proteinExistence type="predicted"/>
<sequence>MQFKSCQREYICGLYTQLTESREHSCKIVTNSTGEPRPAIARVPHSSTTPVPMAITSPVIEYSESWTATTSTDSLRLVNHVVQLAPSAAFMGPSTR</sequence>
<dbReference type="KEGG" id="mlr:MELLADRAFT_91786"/>
<dbReference type="Proteomes" id="UP000001072">
    <property type="component" value="Unassembled WGS sequence"/>
</dbReference>
<keyword evidence="3" id="KW-1185">Reference proteome</keyword>
<dbReference type="HOGENOM" id="CLU_2360163_0_0_1"/>